<name>M7YKS2_TRIUA</name>
<dbReference type="EMBL" id="KD259943">
    <property type="protein sequence ID" value="EMS47486.1"/>
    <property type="molecule type" value="Genomic_DNA"/>
</dbReference>
<dbReference type="PANTHER" id="PTHR33736:SF4">
    <property type="entry name" value="F-BOX PROTEIN-RELATED"/>
    <property type="match status" value="1"/>
</dbReference>
<dbReference type="STRING" id="4572.M7YKS2"/>
<dbReference type="AlphaFoldDB" id="M7YKS2"/>
<evidence type="ECO:0000313" key="1">
    <source>
        <dbReference type="EMBL" id="EMS47486.1"/>
    </source>
</evidence>
<sequence>MAMPICNMDVVVLATLPPPFLLRPAGHVSEVSLAVENADGAAVSGEGALRLLASAMEGPRRGGEREREEAKARYEVFVKSKKGRKESKARREVLVDLCCSAASAVAVMAFFATVVLREHRN</sequence>
<dbReference type="InterPro" id="IPR045283">
    <property type="entry name" value="AT3G44326-like"/>
</dbReference>
<protein>
    <submittedName>
        <fullName evidence="1">Uncharacterized protein</fullName>
    </submittedName>
</protein>
<dbReference type="OMA" id="MAMPICN"/>
<gene>
    <name evidence="1" type="ORF">TRIUR3_20867</name>
</gene>
<dbReference type="PANTHER" id="PTHR33736">
    <property type="entry name" value="F-BOX PROTEIN-RELATED"/>
    <property type="match status" value="1"/>
</dbReference>
<reference evidence="1" key="1">
    <citation type="journal article" date="2013" name="Nature">
        <title>Draft genome of the wheat A-genome progenitor Triticum urartu.</title>
        <authorList>
            <person name="Ling H.Q."/>
            <person name="Zhao S."/>
            <person name="Liu D."/>
            <person name="Wang J."/>
            <person name="Sun H."/>
            <person name="Zhang C."/>
            <person name="Fan H."/>
            <person name="Li D."/>
            <person name="Dong L."/>
            <person name="Tao Y."/>
            <person name="Gao C."/>
            <person name="Wu H."/>
            <person name="Li Y."/>
            <person name="Cui Y."/>
            <person name="Guo X."/>
            <person name="Zheng S."/>
            <person name="Wang B."/>
            <person name="Yu K."/>
            <person name="Liang Q."/>
            <person name="Yang W."/>
            <person name="Lou X."/>
            <person name="Chen J."/>
            <person name="Feng M."/>
            <person name="Jian J."/>
            <person name="Zhang X."/>
            <person name="Luo G."/>
            <person name="Jiang Y."/>
            <person name="Liu J."/>
            <person name="Wang Z."/>
            <person name="Sha Y."/>
            <person name="Zhang B."/>
            <person name="Wu H."/>
            <person name="Tang D."/>
            <person name="Shen Q."/>
            <person name="Xue P."/>
            <person name="Zou S."/>
            <person name="Wang X."/>
            <person name="Liu X."/>
            <person name="Wang F."/>
            <person name="Yang Y."/>
            <person name="An X."/>
            <person name="Dong Z."/>
            <person name="Zhang K."/>
            <person name="Zhang X."/>
            <person name="Luo M.C."/>
            <person name="Dvorak J."/>
            <person name="Tong Y."/>
            <person name="Wang J."/>
            <person name="Yang H."/>
            <person name="Li Z."/>
            <person name="Wang D."/>
            <person name="Zhang A."/>
            <person name="Wang J."/>
        </authorList>
    </citation>
    <scope>NUCLEOTIDE SEQUENCE</scope>
</reference>
<accession>M7YKS2</accession>
<organism evidence="1">
    <name type="scientific">Triticum urartu</name>
    <name type="common">Red wild einkorn</name>
    <name type="synonym">Crithodium urartu</name>
    <dbReference type="NCBI Taxonomy" id="4572"/>
    <lineage>
        <taxon>Eukaryota</taxon>
        <taxon>Viridiplantae</taxon>
        <taxon>Streptophyta</taxon>
        <taxon>Embryophyta</taxon>
        <taxon>Tracheophyta</taxon>
        <taxon>Spermatophyta</taxon>
        <taxon>Magnoliopsida</taxon>
        <taxon>Liliopsida</taxon>
        <taxon>Poales</taxon>
        <taxon>Poaceae</taxon>
        <taxon>BOP clade</taxon>
        <taxon>Pooideae</taxon>
        <taxon>Triticodae</taxon>
        <taxon>Triticeae</taxon>
        <taxon>Triticinae</taxon>
        <taxon>Triticum</taxon>
    </lineage>
</organism>
<proteinExistence type="predicted"/>